<keyword evidence="8" id="KW-0333">Golgi apparatus</keyword>
<evidence type="ECO:0000256" key="8">
    <source>
        <dbReference type="ARBA" id="ARBA00023034"/>
    </source>
</evidence>
<accession>A0AAJ0M6G3</accession>
<dbReference type="PANTHER" id="PTHR47549:SF1">
    <property type="entry name" value="GOLGI APPARATUS MEMBRANE PROTEIN TVP38"/>
    <property type="match status" value="1"/>
</dbReference>
<feature type="region of interest" description="Disordered" evidence="10">
    <location>
        <begin position="352"/>
        <end position="378"/>
    </location>
</feature>
<evidence type="ECO:0000313" key="14">
    <source>
        <dbReference type="Proteomes" id="UP001273166"/>
    </source>
</evidence>
<evidence type="ECO:0000256" key="5">
    <source>
        <dbReference type="ARBA" id="ARBA00020673"/>
    </source>
</evidence>
<feature type="transmembrane region" description="Helical" evidence="11">
    <location>
        <begin position="118"/>
        <end position="137"/>
    </location>
</feature>
<keyword evidence="9 11" id="KW-0472">Membrane</keyword>
<dbReference type="AlphaFoldDB" id="A0AAJ0M6G3"/>
<feature type="region of interest" description="Disordered" evidence="10">
    <location>
        <begin position="1"/>
        <end position="82"/>
    </location>
</feature>
<feature type="transmembrane region" description="Helical" evidence="11">
    <location>
        <begin position="157"/>
        <end position="190"/>
    </location>
</feature>
<evidence type="ECO:0000256" key="10">
    <source>
        <dbReference type="SAM" id="MobiDB-lite"/>
    </source>
</evidence>
<evidence type="ECO:0000256" key="9">
    <source>
        <dbReference type="ARBA" id="ARBA00023136"/>
    </source>
</evidence>
<comment type="similarity">
    <text evidence="3">Belongs to the TVP38/TMEM64 family.</text>
</comment>
<feature type="transmembrane region" description="Helical" evidence="11">
    <location>
        <begin position="196"/>
        <end position="220"/>
    </location>
</feature>
<feature type="compositionally biased region" description="Pro residues" evidence="10">
    <location>
        <begin position="36"/>
        <end position="45"/>
    </location>
</feature>
<evidence type="ECO:0000256" key="11">
    <source>
        <dbReference type="SAM" id="Phobius"/>
    </source>
</evidence>
<keyword evidence="6 11" id="KW-0812">Transmembrane</keyword>
<evidence type="ECO:0000313" key="13">
    <source>
        <dbReference type="EMBL" id="KAK3310562.1"/>
    </source>
</evidence>
<evidence type="ECO:0000256" key="1">
    <source>
        <dbReference type="ARBA" id="ARBA00002978"/>
    </source>
</evidence>
<feature type="compositionally biased region" description="Low complexity" evidence="10">
    <location>
        <begin position="15"/>
        <end position="26"/>
    </location>
</feature>
<name>A0AAJ0M6G3_9PEZI</name>
<keyword evidence="14" id="KW-1185">Reference proteome</keyword>
<evidence type="ECO:0000256" key="7">
    <source>
        <dbReference type="ARBA" id="ARBA00022989"/>
    </source>
</evidence>
<sequence length="437" mass="46289">MAPQLEDDFPSSPGRAATSPRASTAAVRPSLSSDLPAPPWAPRPTPSGARRLSSHQHRRSRSSILHHHHHHHDPTATAATKPTAGGIPSFFTGLQSTLAALAQQSLRLYLTLPQWQRIALLFAGAAASTLGVLFLVYSHRIFAALGPLAATWRARPISWVLVWLATCVTAFPPVIGYSTCVTVAGFVYGFPGGWPLAASATVAGSTAAFLSSRGILAAYVQRLVGRDTRFVALGQVLRRDGIGVLVMIRLCPLPYSLSNGFLATVGSIKPGVFALATAGATPKLLVHVFVGSRLALLAESGDKMSGWDRALNYVSMAVFGLIGFGVGVLIYRRTMARAAELAREAELEAGDALLDGTPGERDEGMEEGVLGDDLESGRMVDPDELDAAALMDDDDISLWATGGDAYHDNWDDNDDVEGATNKGGLSHGHEHGSINRS</sequence>
<dbReference type="GO" id="GO:0000022">
    <property type="term" value="P:mitotic spindle elongation"/>
    <property type="evidence" value="ECO:0007669"/>
    <property type="project" value="TreeGrafter"/>
</dbReference>
<dbReference type="InterPro" id="IPR051076">
    <property type="entry name" value="Golgi_membrane_TVP38/TMEM64"/>
</dbReference>
<evidence type="ECO:0000256" key="3">
    <source>
        <dbReference type="ARBA" id="ARBA00008640"/>
    </source>
</evidence>
<gene>
    <name evidence="13" type="ORF">B0T15DRAFT_42123</name>
</gene>
<evidence type="ECO:0000256" key="4">
    <source>
        <dbReference type="ARBA" id="ARBA00013533"/>
    </source>
</evidence>
<dbReference type="GO" id="GO:0000139">
    <property type="term" value="C:Golgi membrane"/>
    <property type="evidence" value="ECO:0007669"/>
    <property type="project" value="UniProtKB-SubCell"/>
</dbReference>
<dbReference type="Proteomes" id="UP001273166">
    <property type="component" value="Unassembled WGS sequence"/>
</dbReference>
<protein>
    <recommendedName>
        <fullName evidence="4">Golgi apparatus membrane protein TVP38</fullName>
    </recommendedName>
    <alternativeName>
        <fullName evidence="5">Golgi apparatus membrane protein tvp38</fullName>
    </alternativeName>
</protein>
<evidence type="ECO:0000256" key="2">
    <source>
        <dbReference type="ARBA" id="ARBA00004653"/>
    </source>
</evidence>
<dbReference type="Pfam" id="PF09335">
    <property type="entry name" value="VTT_dom"/>
    <property type="match status" value="1"/>
</dbReference>
<feature type="compositionally biased region" description="Basic residues" evidence="10">
    <location>
        <begin position="52"/>
        <end position="72"/>
    </location>
</feature>
<comment type="function">
    <text evidence="1">Golgi membrane protein involved in vesicular trafficking and spindle migration.</text>
</comment>
<keyword evidence="7 11" id="KW-1133">Transmembrane helix</keyword>
<dbReference type="InterPro" id="IPR032816">
    <property type="entry name" value="VTT_dom"/>
</dbReference>
<feature type="compositionally biased region" description="Acidic residues" evidence="10">
    <location>
        <begin position="363"/>
        <end position="374"/>
    </location>
</feature>
<proteinExistence type="inferred from homology"/>
<feature type="transmembrane region" description="Helical" evidence="11">
    <location>
        <begin position="310"/>
        <end position="331"/>
    </location>
</feature>
<dbReference type="EMBL" id="JAUDZG010000001">
    <property type="protein sequence ID" value="KAK3310562.1"/>
    <property type="molecule type" value="Genomic_DNA"/>
</dbReference>
<evidence type="ECO:0000259" key="12">
    <source>
        <dbReference type="Pfam" id="PF09335"/>
    </source>
</evidence>
<dbReference type="GeneID" id="87884384"/>
<reference evidence="13" key="2">
    <citation type="submission" date="2023-06" db="EMBL/GenBank/DDBJ databases">
        <authorList>
            <consortium name="Lawrence Berkeley National Laboratory"/>
            <person name="Mondo S.J."/>
            <person name="Hensen N."/>
            <person name="Bonometti L."/>
            <person name="Westerberg I."/>
            <person name="Brannstrom I.O."/>
            <person name="Guillou S."/>
            <person name="Cros-Aarteil S."/>
            <person name="Calhoun S."/>
            <person name="Haridas S."/>
            <person name="Kuo A."/>
            <person name="Pangilinan J."/>
            <person name="Riley R."/>
            <person name="Labutti K."/>
            <person name="Andreopoulos B."/>
            <person name="Lipzen A."/>
            <person name="Chen C."/>
            <person name="Yanf M."/>
            <person name="Daum C."/>
            <person name="Ng V."/>
            <person name="Clum A."/>
            <person name="Steindorff A."/>
            <person name="Ohm R."/>
            <person name="Martin F."/>
            <person name="Silar P."/>
            <person name="Natvig D."/>
            <person name="Lalanne C."/>
            <person name="Gautier V."/>
            <person name="Ament-Velasquez S.L."/>
            <person name="Kruys A."/>
            <person name="Hutchinson M.I."/>
            <person name="Powell A.J."/>
            <person name="Barry K."/>
            <person name="Miller A.N."/>
            <person name="Grigoriev I.V."/>
            <person name="Debuchy R."/>
            <person name="Gladieux P."/>
            <person name="Thoren M.H."/>
            <person name="Johannesson H."/>
        </authorList>
    </citation>
    <scope>NUCLEOTIDE SEQUENCE</scope>
    <source>
        <strain evidence="13">CBS 333.67</strain>
    </source>
</reference>
<dbReference type="RefSeq" id="XP_062726342.1">
    <property type="nucleotide sequence ID" value="XM_062865555.1"/>
</dbReference>
<feature type="compositionally biased region" description="Basic and acidic residues" evidence="10">
    <location>
        <begin position="427"/>
        <end position="437"/>
    </location>
</feature>
<evidence type="ECO:0000256" key="6">
    <source>
        <dbReference type="ARBA" id="ARBA00022692"/>
    </source>
</evidence>
<reference evidence="13" key="1">
    <citation type="journal article" date="2023" name="Mol. Phylogenet. Evol.">
        <title>Genome-scale phylogeny and comparative genomics of the fungal order Sordariales.</title>
        <authorList>
            <person name="Hensen N."/>
            <person name="Bonometti L."/>
            <person name="Westerberg I."/>
            <person name="Brannstrom I.O."/>
            <person name="Guillou S."/>
            <person name="Cros-Aarteil S."/>
            <person name="Calhoun S."/>
            <person name="Haridas S."/>
            <person name="Kuo A."/>
            <person name="Mondo S."/>
            <person name="Pangilinan J."/>
            <person name="Riley R."/>
            <person name="LaButti K."/>
            <person name="Andreopoulos B."/>
            <person name="Lipzen A."/>
            <person name="Chen C."/>
            <person name="Yan M."/>
            <person name="Daum C."/>
            <person name="Ng V."/>
            <person name="Clum A."/>
            <person name="Steindorff A."/>
            <person name="Ohm R.A."/>
            <person name="Martin F."/>
            <person name="Silar P."/>
            <person name="Natvig D.O."/>
            <person name="Lalanne C."/>
            <person name="Gautier V."/>
            <person name="Ament-Velasquez S.L."/>
            <person name="Kruys A."/>
            <person name="Hutchinson M.I."/>
            <person name="Powell A.J."/>
            <person name="Barry K."/>
            <person name="Miller A.N."/>
            <person name="Grigoriev I.V."/>
            <person name="Debuchy R."/>
            <person name="Gladieux P."/>
            <person name="Hiltunen Thoren M."/>
            <person name="Johannesson H."/>
        </authorList>
    </citation>
    <scope>NUCLEOTIDE SEQUENCE</scope>
    <source>
        <strain evidence="13">CBS 333.67</strain>
    </source>
</reference>
<dbReference type="PANTHER" id="PTHR47549">
    <property type="entry name" value="GOLGI APPARATUS MEMBRANE PROTEIN TVP38-RELATED"/>
    <property type="match status" value="1"/>
</dbReference>
<organism evidence="13 14">
    <name type="scientific">Chaetomium strumarium</name>
    <dbReference type="NCBI Taxonomy" id="1170767"/>
    <lineage>
        <taxon>Eukaryota</taxon>
        <taxon>Fungi</taxon>
        <taxon>Dikarya</taxon>
        <taxon>Ascomycota</taxon>
        <taxon>Pezizomycotina</taxon>
        <taxon>Sordariomycetes</taxon>
        <taxon>Sordariomycetidae</taxon>
        <taxon>Sordariales</taxon>
        <taxon>Chaetomiaceae</taxon>
        <taxon>Chaetomium</taxon>
    </lineage>
</organism>
<comment type="caution">
    <text evidence="13">The sequence shown here is derived from an EMBL/GenBank/DDBJ whole genome shotgun (WGS) entry which is preliminary data.</text>
</comment>
<feature type="region of interest" description="Disordered" evidence="10">
    <location>
        <begin position="406"/>
        <end position="437"/>
    </location>
</feature>
<feature type="domain" description="VTT" evidence="12">
    <location>
        <begin position="177"/>
        <end position="292"/>
    </location>
</feature>
<comment type="subcellular location">
    <subcellularLocation>
        <location evidence="2">Golgi apparatus membrane</location>
        <topology evidence="2">Multi-pass membrane protein</topology>
    </subcellularLocation>
</comment>
<dbReference type="GO" id="GO:0016192">
    <property type="term" value="P:vesicle-mediated transport"/>
    <property type="evidence" value="ECO:0007669"/>
    <property type="project" value="TreeGrafter"/>
</dbReference>